<comment type="caution">
    <text evidence="2">The sequence shown here is derived from an EMBL/GenBank/DDBJ whole genome shotgun (WGS) entry which is preliminary data.</text>
</comment>
<sequence>MARDYQYDYELRSFEELGEVAAAEQEVREAESRLAKTSLVFSTEDDALRCSSEADLEAVQEQLAEEQRLRREAERAVEEWKAKYDEADRDWTALYDEKSEAYDKLLHLA</sequence>
<name>A0A4U0Y2C6_9PEZI</name>
<organism evidence="2 3">
    <name type="scientific">Friedmanniomyces simplex</name>
    <dbReference type="NCBI Taxonomy" id="329884"/>
    <lineage>
        <taxon>Eukaryota</taxon>
        <taxon>Fungi</taxon>
        <taxon>Dikarya</taxon>
        <taxon>Ascomycota</taxon>
        <taxon>Pezizomycotina</taxon>
        <taxon>Dothideomycetes</taxon>
        <taxon>Dothideomycetidae</taxon>
        <taxon>Mycosphaerellales</taxon>
        <taxon>Teratosphaeriaceae</taxon>
        <taxon>Friedmanniomyces</taxon>
    </lineage>
</organism>
<gene>
    <name evidence="2" type="ORF">B0A55_00391</name>
</gene>
<protein>
    <submittedName>
        <fullName evidence="2">Uncharacterized protein</fullName>
    </submittedName>
</protein>
<dbReference type="AlphaFoldDB" id="A0A4U0Y2C6"/>
<keyword evidence="3" id="KW-1185">Reference proteome</keyword>
<evidence type="ECO:0000256" key="1">
    <source>
        <dbReference type="SAM" id="Coils"/>
    </source>
</evidence>
<keyword evidence="1" id="KW-0175">Coiled coil</keyword>
<proteinExistence type="predicted"/>
<evidence type="ECO:0000313" key="3">
    <source>
        <dbReference type="Proteomes" id="UP000309340"/>
    </source>
</evidence>
<dbReference type="Proteomes" id="UP000309340">
    <property type="component" value="Unassembled WGS sequence"/>
</dbReference>
<feature type="coiled-coil region" evidence="1">
    <location>
        <begin position="20"/>
        <end position="90"/>
    </location>
</feature>
<evidence type="ECO:0000313" key="2">
    <source>
        <dbReference type="EMBL" id="TKA83587.1"/>
    </source>
</evidence>
<reference evidence="2 3" key="1">
    <citation type="submission" date="2017-03" db="EMBL/GenBank/DDBJ databases">
        <title>Genomes of endolithic fungi from Antarctica.</title>
        <authorList>
            <person name="Coleine C."/>
            <person name="Masonjones S."/>
            <person name="Stajich J.E."/>
        </authorList>
    </citation>
    <scope>NUCLEOTIDE SEQUENCE [LARGE SCALE GENOMIC DNA]</scope>
    <source>
        <strain evidence="2 3">CCFEE 5184</strain>
    </source>
</reference>
<accession>A0A4U0Y2C6</accession>
<dbReference type="EMBL" id="NAJQ01000006">
    <property type="protein sequence ID" value="TKA83587.1"/>
    <property type="molecule type" value="Genomic_DNA"/>
</dbReference>